<feature type="non-terminal residue" evidence="5">
    <location>
        <position position="170"/>
    </location>
</feature>
<proteinExistence type="predicted"/>
<evidence type="ECO:0000256" key="2">
    <source>
        <dbReference type="ARBA" id="ARBA00022806"/>
    </source>
</evidence>
<feature type="domain" description="RNA helicase C-terminal" evidence="4">
    <location>
        <begin position="118"/>
        <end position="156"/>
    </location>
</feature>
<keyword evidence="3" id="KW-0472">Membrane</keyword>
<keyword evidence="2" id="KW-0547">Nucleotide-binding</keyword>
<dbReference type="AlphaFoldDB" id="A0AAU9RAZ8"/>
<sequence length="170" mass="19033">MFFILSLKPHALIRVILLLSGLELDQWLWIGTILHCFFGSVLVSSSFMSYLLLFLTNISDVRIQLGTLLADIGLINLPKSSEVESKKVVSPRDITIVSPLSILLFSGSIYVHHQSGSVTIDGWLKLAEPAQTAVLFKEFWLTLHSILKDLIQKPEVLSTTKLSSLWPIFL</sequence>
<evidence type="ECO:0000313" key="5">
    <source>
        <dbReference type="EMBL" id="CAH2034642.1"/>
    </source>
</evidence>
<dbReference type="Proteomes" id="UP000836841">
    <property type="component" value="Chromosome 1"/>
</dbReference>
<organism evidence="5 6">
    <name type="scientific">Thlaspi arvense</name>
    <name type="common">Field penny-cress</name>
    <dbReference type="NCBI Taxonomy" id="13288"/>
    <lineage>
        <taxon>Eukaryota</taxon>
        <taxon>Viridiplantae</taxon>
        <taxon>Streptophyta</taxon>
        <taxon>Embryophyta</taxon>
        <taxon>Tracheophyta</taxon>
        <taxon>Spermatophyta</taxon>
        <taxon>Magnoliopsida</taxon>
        <taxon>eudicotyledons</taxon>
        <taxon>Gunneridae</taxon>
        <taxon>Pentapetalae</taxon>
        <taxon>rosids</taxon>
        <taxon>malvids</taxon>
        <taxon>Brassicales</taxon>
        <taxon>Brassicaceae</taxon>
        <taxon>Thlaspideae</taxon>
        <taxon>Thlaspi</taxon>
    </lineage>
</organism>
<dbReference type="EMBL" id="OU466857">
    <property type="protein sequence ID" value="CAH2034642.1"/>
    <property type="molecule type" value="Genomic_DNA"/>
</dbReference>
<keyword evidence="3" id="KW-0812">Transmembrane</keyword>
<gene>
    <name evidence="5" type="ORF">TAV2_LOCUS715</name>
</gene>
<evidence type="ECO:0000313" key="6">
    <source>
        <dbReference type="Proteomes" id="UP000836841"/>
    </source>
</evidence>
<protein>
    <recommendedName>
        <fullName evidence="4">RNA helicase C-terminal domain-containing protein</fullName>
    </recommendedName>
</protein>
<keyword evidence="3" id="KW-1133">Transmembrane helix</keyword>
<evidence type="ECO:0000256" key="3">
    <source>
        <dbReference type="SAM" id="Phobius"/>
    </source>
</evidence>
<keyword evidence="2" id="KW-0067">ATP-binding</keyword>
<dbReference type="Pfam" id="PF26026">
    <property type="entry name" value="RNA_hel_CTD"/>
    <property type="match status" value="1"/>
</dbReference>
<dbReference type="InterPro" id="IPR059023">
    <property type="entry name" value="RNA_hel_CTD"/>
</dbReference>
<keyword evidence="2" id="KW-0347">Helicase</keyword>
<evidence type="ECO:0000259" key="4">
    <source>
        <dbReference type="Pfam" id="PF26026"/>
    </source>
</evidence>
<reference evidence="5 6" key="1">
    <citation type="submission" date="2022-03" db="EMBL/GenBank/DDBJ databases">
        <authorList>
            <person name="Nunn A."/>
            <person name="Chopra R."/>
            <person name="Nunn A."/>
            <person name="Contreras Garrido A."/>
        </authorList>
    </citation>
    <scope>NUCLEOTIDE SEQUENCE [LARGE SCALE GENOMIC DNA]</scope>
</reference>
<name>A0AAU9RAZ8_THLAR</name>
<feature type="transmembrane region" description="Helical" evidence="3">
    <location>
        <begin position="27"/>
        <end position="55"/>
    </location>
</feature>
<keyword evidence="1" id="KW-0378">Hydrolase</keyword>
<keyword evidence="6" id="KW-1185">Reference proteome</keyword>
<accession>A0AAU9RAZ8</accession>
<evidence type="ECO:0000256" key="1">
    <source>
        <dbReference type="ARBA" id="ARBA00022801"/>
    </source>
</evidence>